<dbReference type="Pfam" id="PF14534">
    <property type="entry name" value="DUF4440"/>
    <property type="match status" value="1"/>
</dbReference>
<dbReference type="EMBL" id="BMJB01000001">
    <property type="protein sequence ID" value="GGA56988.1"/>
    <property type="molecule type" value="Genomic_DNA"/>
</dbReference>
<feature type="chain" id="PRO_5037732212" description="DUF4440 domain-containing protein" evidence="1">
    <location>
        <begin position="25"/>
        <end position="167"/>
    </location>
</feature>
<organism evidence="3 4">
    <name type="scientific">Edaphobacter acidisoli</name>
    <dbReference type="NCBI Taxonomy" id="2040573"/>
    <lineage>
        <taxon>Bacteria</taxon>
        <taxon>Pseudomonadati</taxon>
        <taxon>Acidobacteriota</taxon>
        <taxon>Terriglobia</taxon>
        <taxon>Terriglobales</taxon>
        <taxon>Acidobacteriaceae</taxon>
        <taxon>Edaphobacter</taxon>
    </lineage>
</organism>
<dbReference type="InterPro" id="IPR032710">
    <property type="entry name" value="NTF2-like_dom_sf"/>
</dbReference>
<feature type="domain" description="DUF4440" evidence="2">
    <location>
        <begin position="42"/>
        <end position="152"/>
    </location>
</feature>
<reference evidence="3" key="1">
    <citation type="journal article" date="2014" name="Int. J. Syst. Evol. Microbiol.">
        <title>Complete genome sequence of Corynebacterium casei LMG S-19264T (=DSM 44701T), isolated from a smear-ripened cheese.</title>
        <authorList>
            <consortium name="US DOE Joint Genome Institute (JGI-PGF)"/>
            <person name="Walter F."/>
            <person name="Albersmeier A."/>
            <person name="Kalinowski J."/>
            <person name="Ruckert C."/>
        </authorList>
    </citation>
    <scope>NUCLEOTIDE SEQUENCE</scope>
    <source>
        <strain evidence="3">CGMCC 1.15447</strain>
    </source>
</reference>
<feature type="signal peptide" evidence="1">
    <location>
        <begin position="1"/>
        <end position="24"/>
    </location>
</feature>
<keyword evidence="1" id="KW-0732">Signal</keyword>
<name>A0A916RHL4_9BACT</name>
<evidence type="ECO:0000259" key="2">
    <source>
        <dbReference type="Pfam" id="PF14534"/>
    </source>
</evidence>
<evidence type="ECO:0000313" key="4">
    <source>
        <dbReference type="Proteomes" id="UP000648801"/>
    </source>
</evidence>
<evidence type="ECO:0000256" key="1">
    <source>
        <dbReference type="SAM" id="SignalP"/>
    </source>
</evidence>
<sequence>MTPKEWLKIFTFILLITIGLPTHAQSGAVPSDAQPDSLFKTVQALDTKLFDAYNQCDLKTFGSMIADDLEFYHDKTGLSVGKAPFIAAIKQNICGKVHRTLVPGSMEVYPLKGYGAVEIGVHRFTHPGRPQDGEGEAKFITLWQYKDGTWKVSRAISYDHESAAKDK</sequence>
<gene>
    <name evidence="3" type="ORF">GCM10011507_05410</name>
</gene>
<dbReference type="Gene3D" id="3.10.450.50">
    <property type="match status" value="1"/>
</dbReference>
<keyword evidence="4" id="KW-1185">Reference proteome</keyword>
<dbReference type="InterPro" id="IPR027843">
    <property type="entry name" value="DUF4440"/>
</dbReference>
<protein>
    <recommendedName>
        <fullName evidence="2">DUF4440 domain-containing protein</fullName>
    </recommendedName>
</protein>
<dbReference type="Proteomes" id="UP000648801">
    <property type="component" value="Unassembled WGS sequence"/>
</dbReference>
<accession>A0A916RHL4</accession>
<dbReference type="SUPFAM" id="SSF54427">
    <property type="entry name" value="NTF2-like"/>
    <property type="match status" value="1"/>
</dbReference>
<reference evidence="3" key="2">
    <citation type="submission" date="2020-09" db="EMBL/GenBank/DDBJ databases">
        <authorList>
            <person name="Sun Q."/>
            <person name="Zhou Y."/>
        </authorList>
    </citation>
    <scope>NUCLEOTIDE SEQUENCE</scope>
    <source>
        <strain evidence="3">CGMCC 1.15447</strain>
    </source>
</reference>
<comment type="caution">
    <text evidence="3">The sequence shown here is derived from an EMBL/GenBank/DDBJ whole genome shotgun (WGS) entry which is preliminary data.</text>
</comment>
<proteinExistence type="predicted"/>
<evidence type="ECO:0000313" key="3">
    <source>
        <dbReference type="EMBL" id="GGA56988.1"/>
    </source>
</evidence>
<dbReference type="AlphaFoldDB" id="A0A916RHL4"/>